<reference evidence="1" key="1">
    <citation type="submission" date="2020-09" db="EMBL/GenBank/DDBJ databases">
        <authorList>
            <person name="Kikuchi T."/>
        </authorList>
    </citation>
    <scope>NUCLEOTIDE SEQUENCE</scope>
    <source>
        <strain evidence="1">SH1</strain>
    </source>
</reference>
<proteinExistence type="predicted"/>
<evidence type="ECO:0000313" key="1">
    <source>
        <dbReference type="EMBL" id="CAD5212810.1"/>
    </source>
</evidence>
<name>A0A811K9R3_9BILA</name>
<evidence type="ECO:0000313" key="2">
    <source>
        <dbReference type="Proteomes" id="UP000614601"/>
    </source>
</evidence>
<organism evidence="1 2">
    <name type="scientific">Bursaphelenchus okinawaensis</name>
    <dbReference type="NCBI Taxonomy" id="465554"/>
    <lineage>
        <taxon>Eukaryota</taxon>
        <taxon>Metazoa</taxon>
        <taxon>Ecdysozoa</taxon>
        <taxon>Nematoda</taxon>
        <taxon>Chromadorea</taxon>
        <taxon>Rhabditida</taxon>
        <taxon>Tylenchina</taxon>
        <taxon>Tylenchomorpha</taxon>
        <taxon>Aphelenchoidea</taxon>
        <taxon>Aphelenchoididae</taxon>
        <taxon>Bursaphelenchus</taxon>
    </lineage>
</organism>
<protein>
    <submittedName>
        <fullName evidence="1">Uncharacterized protein</fullName>
    </submittedName>
</protein>
<dbReference type="Proteomes" id="UP000614601">
    <property type="component" value="Unassembled WGS sequence"/>
</dbReference>
<sequence length="110" mass="12909">MKEFEDLVTVQLNIYQRKVKYMINPSINKSASYVNYFVQHCKNTYGGVEHLAEHINKAVTKNCQLHNGEVFIKATKLFGQLEEKFNITGWRKQERQKKNKPTTTFLCQPL</sequence>
<keyword evidence="2" id="KW-1185">Reference proteome</keyword>
<dbReference type="Proteomes" id="UP000783686">
    <property type="component" value="Unassembled WGS sequence"/>
</dbReference>
<dbReference type="EMBL" id="CAJFCW020000002">
    <property type="protein sequence ID" value="CAG9097665.1"/>
    <property type="molecule type" value="Genomic_DNA"/>
</dbReference>
<comment type="caution">
    <text evidence="1">The sequence shown here is derived from an EMBL/GenBank/DDBJ whole genome shotgun (WGS) entry which is preliminary data.</text>
</comment>
<gene>
    <name evidence="1" type="ORF">BOKJ2_LOCUS4611</name>
</gene>
<dbReference type="AlphaFoldDB" id="A0A811K9R3"/>
<dbReference type="EMBL" id="CAJFDH010000002">
    <property type="protein sequence ID" value="CAD5212810.1"/>
    <property type="molecule type" value="Genomic_DNA"/>
</dbReference>
<accession>A0A811K9R3</accession>